<accession>A0AA86T5G6</accession>
<evidence type="ECO:0000313" key="2">
    <source>
        <dbReference type="Proteomes" id="UP001179121"/>
    </source>
</evidence>
<dbReference type="EMBL" id="OX365700">
    <property type="protein sequence ID" value="CAI4032475.1"/>
    <property type="molecule type" value="Genomic_DNA"/>
</dbReference>
<proteinExistence type="predicted"/>
<dbReference type="Proteomes" id="UP001179121">
    <property type="component" value="Chromosome"/>
</dbReference>
<dbReference type="RefSeq" id="WP_289269198.1">
    <property type="nucleotide sequence ID" value="NZ_OX365700.1"/>
</dbReference>
<gene>
    <name evidence="1" type="ORF">DNFV4_02905</name>
</gene>
<dbReference type="KEGG" id="nti:DNFV4_02905"/>
<keyword evidence="2" id="KW-1185">Reference proteome</keyword>
<organism evidence="1 2">
    <name type="scientific">Nitrospira tepida</name>
    <dbReference type="NCBI Taxonomy" id="2973512"/>
    <lineage>
        <taxon>Bacteria</taxon>
        <taxon>Pseudomonadati</taxon>
        <taxon>Nitrospirota</taxon>
        <taxon>Nitrospiria</taxon>
        <taxon>Nitrospirales</taxon>
        <taxon>Nitrospiraceae</taxon>
        <taxon>Nitrospira</taxon>
    </lineage>
</organism>
<dbReference type="PROSITE" id="PS51257">
    <property type="entry name" value="PROKAR_LIPOPROTEIN"/>
    <property type="match status" value="1"/>
</dbReference>
<name>A0AA86T5G6_9BACT</name>
<sequence length="147" mass="15826">MTKLIVGALAGLLLAGCTTSDRGRNPSIGVGVAIGGAPAPAPAPQGGPPPWAPAHGRRAKEASYRYYYYPAAGVYYNVSTRSYFYLNGGNWQVAMSLPSSVVIDTGDYVSLELDTDRPYLFYEEHRVKFKGNNGRGKAKLKGHGRPF</sequence>
<dbReference type="AlphaFoldDB" id="A0AA86T5G6"/>
<protein>
    <recommendedName>
        <fullName evidence="3">Lipoprotein</fullName>
    </recommendedName>
</protein>
<evidence type="ECO:0008006" key="3">
    <source>
        <dbReference type="Google" id="ProtNLM"/>
    </source>
</evidence>
<evidence type="ECO:0000313" key="1">
    <source>
        <dbReference type="EMBL" id="CAI4032475.1"/>
    </source>
</evidence>
<reference evidence="1" key="1">
    <citation type="submission" date="2022-10" db="EMBL/GenBank/DDBJ databases">
        <authorList>
            <person name="Koch H."/>
        </authorList>
    </citation>
    <scope>NUCLEOTIDE SEQUENCE</scope>
    <source>
        <strain evidence="1">DNF</strain>
    </source>
</reference>